<evidence type="ECO:0000313" key="1">
    <source>
        <dbReference type="EMBL" id="PZO39390.1"/>
    </source>
</evidence>
<sequence>MKIVFFNVVEKFSERNPDSQKLLLSWSKRIKVISPKHFVELREFFQQADQVGELTVFNIGSNYRLIARINYESQQVFIRNVLPHKEYERGKWKK</sequence>
<name>A0A2W4W4Y4_9CYAN</name>
<dbReference type="GO" id="GO:0004519">
    <property type="term" value="F:endonuclease activity"/>
    <property type="evidence" value="ECO:0007669"/>
    <property type="project" value="InterPro"/>
</dbReference>
<protein>
    <recommendedName>
        <fullName evidence="4">Type II toxin-antitoxin system HigB family toxin</fullName>
    </recommendedName>
</protein>
<proteinExistence type="predicted"/>
<dbReference type="InterPro" id="IPR018669">
    <property type="entry name" value="Toxin_HigB"/>
</dbReference>
<dbReference type="GO" id="GO:0003723">
    <property type="term" value="F:RNA binding"/>
    <property type="evidence" value="ECO:0007669"/>
    <property type="project" value="InterPro"/>
</dbReference>
<comment type="caution">
    <text evidence="2">The sequence shown here is derived from an EMBL/GenBank/DDBJ whole genome shotgun (WGS) entry which is preliminary data.</text>
</comment>
<dbReference type="EMBL" id="QBML01000018">
    <property type="protein sequence ID" value="PZO39410.1"/>
    <property type="molecule type" value="Genomic_DNA"/>
</dbReference>
<dbReference type="AlphaFoldDB" id="A0A2W4W4Y4"/>
<accession>A0A2W4W4Y4</accession>
<gene>
    <name evidence="1" type="ORF">DCF19_14090</name>
    <name evidence="2" type="ORF">DCF19_14210</name>
</gene>
<dbReference type="GO" id="GO:0110001">
    <property type="term" value="C:toxin-antitoxin complex"/>
    <property type="evidence" value="ECO:0007669"/>
    <property type="project" value="InterPro"/>
</dbReference>
<evidence type="ECO:0000313" key="3">
    <source>
        <dbReference type="Proteomes" id="UP000249467"/>
    </source>
</evidence>
<dbReference type="Proteomes" id="UP000249467">
    <property type="component" value="Unassembled WGS sequence"/>
</dbReference>
<reference evidence="2 3" key="2">
    <citation type="submission" date="2018-06" db="EMBL/GenBank/DDBJ databases">
        <title>Metagenomic assembly of (sub)arctic Cyanobacteria and their associated microbiome from non-axenic cultures.</title>
        <authorList>
            <person name="Baurain D."/>
        </authorList>
    </citation>
    <scope>NUCLEOTIDE SEQUENCE [LARGE SCALE GENOMIC DNA]</scope>
    <source>
        <strain evidence="2">ULC066bin1</strain>
    </source>
</reference>
<evidence type="ECO:0000313" key="2">
    <source>
        <dbReference type="EMBL" id="PZO39410.1"/>
    </source>
</evidence>
<dbReference type="Pfam" id="PF09907">
    <property type="entry name" value="HigB_toxin"/>
    <property type="match status" value="1"/>
</dbReference>
<dbReference type="EMBL" id="QBML01000018">
    <property type="protein sequence ID" value="PZO39390.1"/>
    <property type="molecule type" value="Genomic_DNA"/>
</dbReference>
<evidence type="ECO:0008006" key="4">
    <source>
        <dbReference type="Google" id="ProtNLM"/>
    </source>
</evidence>
<reference evidence="2 3" key="1">
    <citation type="submission" date="2018-04" db="EMBL/GenBank/DDBJ databases">
        <authorList>
            <person name="Go L.Y."/>
            <person name="Mitchell J.A."/>
        </authorList>
    </citation>
    <scope>NUCLEOTIDE SEQUENCE [LARGE SCALE GENOMIC DNA]</scope>
    <source>
        <strain evidence="2">ULC066bin1</strain>
    </source>
</reference>
<organism evidence="2 3">
    <name type="scientific">Pseudanabaena frigida</name>
    <dbReference type="NCBI Taxonomy" id="945775"/>
    <lineage>
        <taxon>Bacteria</taxon>
        <taxon>Bacillati</taxon>
        <taxon>Cyanobacteriota</taxon>
        <taxon>Cyanophyceae</taxon>
        <taxon>Pseudanabaenales</taxon>
        <taxon>Pseudanabaenaceae</taxon>
        <taxon>Pseudanabaena</taxon>
    </lineage>
</organism>